<comment type="catalytic activity">
    <reaction evidence="1">
        <text>4 hydroquinone + O2 = 4 benzosemiquinone + 2 H2O</text>
        <dbReference type="Rhea" id="RHEA:11276"/>
        <dbReference type="ChEBI" id="CHEBI:15377"/>
        <dbReference type="ChEBI" id="CHEBI:15379"/>
        <dbReference type="ChEBI" id="CHEBI:17594"/>
        <dbReference type="ChEBI" id="CHEBI:17977"/>
        <dbReference type="EC" id="1.10.3.2"/>
    </reaction>
</comment>
<keyword evidence="7" id="KW-0479">Metal-binding</keyword>
<keyword evidence="9" id="KW-0560">Oxidoreductase</keyword>
<evidence type="ECO:0000259" key="17">
    <source>
        <dbReference type="Pfam" id="PF07732"/>
    </source>
</evidence>
<dbReference type="CDD" id="cd13903">
    <property type="entry name" value="CuRO_3_Tv-LCC_like"/>
    <property type="match status" value="1"/>
</dbReference>
<organism evidence="18 19">
    <name type="scientific">Athelia psychrophila</name>
    <dbReference type="NCBI Taxonomy" id="1759441"/>
    <lineage>
        <taxon>Eukaryota</taxon>
        <taxon>Fungi</taxon>
        <taxon>Dikarya</taxon>
        <taxon>Basidiomycota</taxon>
        <taxon>Agaricomycotina</taxon>
        <taxon>Agaricomycetes</taxon>
        <taxon>Agaricomycetidae</taxon>
        <taxon>Atheliales</taxon>
        <taxon>Atheliaceae</taxon>
        <taxon>Athelia</taxon>
    </lineage>
</organism>
<dbReference type="STRING" id="436010.A0A167XIL6"/>
<keyword evidence="13" id="KW-0439">Lignin degradation</keyword>
<keyword evidence="19" id="KW-1185">Reference proteome</keyword>
<dbReference type="Proteomes" id="UP000076532">
    <property type="component" value="Unassembled WGS sequence"/>
</dbReference>
<dbReference type="InterPro" id="IPR011707">
    <property type="entry name" value="Cu-oxidase-like_N"/>
</dbReference>
<evidence type="ECO:0000256" key="3">
    <source>
        <dbReference type="ARBA" id="ARBA00004613"/>
    </source>
</evidence>
<dbReference type="FunFam" id="2.60.40.420:FF:000112">
    <property type="entry name" value="Laccase B"/>
    <property type="match status" value="1"/>
</dbReference>
<dbReference type="InterPro" id="IPR008972">
    <property type="entry name" value="Cupredoxin"/>
</dbReference>
<dbReference type="PROSITE" id="PS00080">
    <property type="entry name" value="MULTICOPPER_OXIDASE2"/>
    <property type="match status" value="1"/>
</dbReference>
<comment type="cofactor">
    <cofactor evidence="2">
        <name>Cu cation</name>
        <dbReference type="ChEBI" id="CHEBI:23378"/>
    </cofactor>
</comment>
<dbReference type="GO" id="GO:0005507">
    <property type="term" value="F:copper ion binding"/>
    <property type="evidence" value="ECO:0007669"/>
    <property type="project" value="InterPro"/>
</dbReference>
<dbReference type="InterPro" id="IPR001117">
    <property type="entry name" value="Cu-oxidase_2nd"/>
</dbReference>
<evidence type="ECO:0000256" key="4">
    <source>
        <dbReference type="ARBA" id="ARBA00010609"/>
    </source>
</evidence>
<dbReference type="InterPro" id="IPR045087">
    <property type="entry name" value="Cu-oxidase_fam"/>
</dbReference>
<evidence type="ECO:0000259" key="16">
    <source>
        <dbReference type="Pfam" id="PF07731"/>
    </source>
</evidence>
<dbReference type="SUPFAM" id="SSF49503">
    <property type="entry name" value="Cupredoxins"/>
    <property type="match status" value="3"/>
</dbReference>
<evidence type="ECO:0000256" key="12">
    <source>
        <dbReference type="ARBA" id="ARBA00023180"/>
    </source>
</evidence>
<dbReference type="Pfam" id="PF07732">
    <property type="entry name" value="Cu-oxidase_3"/>
    <property type="match status" value="1"/>
</dbReference>
<name>A0A167XIL6_9AGAM</name>
<dbReference type="GO" id="GO:0046274">
    <property type="term" value="P:lignin catabolic process"/>
    <property type="evidence" value="ECO:0007669"/>
    <property type="project" value="UniProtKB-KW"/>
</dbReference>
<evidence type="ECO:0000256" key="9">
    <source>
        <dbReference type="ARBA" id="ARBA00023002"/>
    </source>
</evidence>
<evidence type="ECO:0000256" key="10">
    <source>
        <dbReference type="ARBA" id="ARBA00023008"/>
    </source>
</evidence>
<dbReference type="EC" id="1.10.3.2" evidence="5"/>
<evidence type="ECO:0000256" key="5">
    <source>
        <dbReference type="ARBA" id="ARBA00012297"/>
    </source>
</evidence>
<keyword evidence="12" id="KW-0325">Glycoprotein</keyword>
<dbReference type="OrthoDB" id="2121828at2759"/>
<accession>A0A167XIL6</accession>
<comment type="similarity">
    <text evidence="4">Belongs to the multicopper oxidase family.</text>
</comment>
<dbReference type="PANTHER" id="PTHR11709">
    <property type="entry name" value="MULTI-COPPER OXIDASE"/>
    <property type="match status" value="1"/>
</dbReference>
<evidence type="ECO:0000256" key="8">
    <source>
        <dbReference type="ARBA" id="ARBA00022737"/>
    </source>
</evidence>
<feature type="signal peptide" evidence="14">
    <location>
        <begin position="1"/>
        <end position="20"/>
    </location>
</feature>
<dbReference type="InterPro" id="IPR011706">
    <property type="entry name" value="Cu-oxidase_C"/>
</dbReference>
<evidence type="ECO:0000256" key="1">
    <source>
        <dbReference type="ARBA" id="ARBA00000349"/>
    </source>
</evidence>
<dbReference type="Pfam" id="PF07731">
    <property type="entry name" value="Cu-oxidase_2"/>
    <property type="match status" value="1"/>
</dbReference>
<evidence type="ECO:0000256" key="2">
    <source>
        <dbReference type="ARBA" id="ARBA00001935"/>
    </source>
</evidence>
<keyword evidence="8" id="KW-0677">Repeat</keyword>
<evidence type="ECO:0000256" key="13">
    <source>
        <dbReference type="ARBA" id="ARBA00023185"/>
    </source>
</evidence>
<dbReference type="FunFam" id="2.60.40.420:FF:000045">
    <property type="entry name" value="Laccase 2"/>
    <property type="match status" value="1"/>
</dbReference>
<evidence type="ECO:0000259" key="15">
    <source>
        <dbReference type="Pfam" id="PF00394"/>
    </source>
</evidence>
<dbReference type="GO" id="GO:0005576">
    <property type="term" value="C:extracellular region"/>
    <property type="evidence" value="ECO:0007669"/>
    <property type="project" value="UniProtKB-SubCell"/>
</dbReference>
<evidence type="ECO:0000313" key="18">
    <source>
        <dbReference type="EMBL" id="KZP07256.1"/>
    </source>
</evidence>
<feature type="domain" description="Plastocyanin-like" evidence="17">
    <location>
        <begin position="34"/>
        <end position="152"/>
    </location>
</feature>
<evidence type="ECO:0000256" key="11">
    <source>
        <dbReference type="ARBA" id="ARBA00023157"/>
    </source>
</evidence>
<feature type="chain" id="PRO_5007894384" description="laccase" evidence="14">
    <location>
        <begin position="21"/>
        <end position="520"/>
    </location>
</feature>
<dbReference type="CDD" id="cd13856">
    <property type="entry name" value="CuRO_1_Tv-LCC_like"/>
    <property type="match status" value="1"/>
</dbReference>
<feature type="domain" description="Plastocyanin-like" evidence="15">
    <location>
        <begin position="167"/>
        <end position="305"/>
    </location>
</feature>
<keyword evidence="14" id="KW-0732">Signal</keyword>
<gene>
    <name evidence="18" type="ORF">FIBSPDRAFT_1053090</name>
</gene>
<comment type="subcellular location">
    <subcellularLocation>
        <location evidence="3">Secreted</location>
    </subcellularLocation>
</comment>
<proteinExistence type="inferred from homology"/>
<dbReference type="InterPro" id="IPR033138">
    <property type="entry name" value="Cu_oxidase_CS"/>
</dbReference>
<dbReference type="EMBL" id="KV417757">
    <property type="protein sequence ID" value="KZP07256.1"/>
    <property type="molecule type" value="Genomic_DNA"/>
</dbReference>
<keyword evidence="11" id="KW-1015">Disulfide bond</keyword>
<dbReference type="Pfam" id="PF00394">
    <property type="entry name" value="Cu-oxidase"/>
    <property type="match status" value="1"/>
</dbReference>
<dbReference type="Gene3D" id="2.60.40.420">
    <property type="entry name" value="Cupredoxins - blue copper proteins"/>
    <property type="match status" value="3"/>
</dbReference>
<dbReference type="GO" id="GO:0052716">
    <property type="term" value="F:hydroquinone:oxygen oxidoreductase activity"/>
    <property type="evidence" value="ECO:0007669"/>
    <property type="project" value="UniProtKB-EC"/>
</dbReference>
<evidence type="ECO:0000256" key="14">
    <source>
        <dbReference type="SAM" id="SignalP"/>
    </source>
</evidence>
<reference evidence="18 19" key="1">
    <citation type="journal article" date="2016" name="Mol. Biol. Evol.">
        <title>Comparative Genomics of Early-Diverging Mushroom-Forming Fungi Provides Insights into the Origins of Lignocellulose Decay Capabilities.</title>
        <authorList>
            <person name="Nagy L.G."/>
            <person name="Riley R."/>
            <person name="Tritt A."/>
            <person name="Adam C."/>
            <person name="Daum C."/>
            <person name="Floudas D."/>
            <person name="Sun H."/>
            <person name="Yadav J.S."/>
            <person name="Pangilinan J."/>
            <person name="Larsson K.H."/>
            <person name="Matsuura K."/>
            <person name="Barry K."/>
            <person name="Labutti K."/>
            <person name="Kuo R."/>
            <person name="Ohm R.A."/>
            <person name="Bhattacharya S.S."/>
            <person name="Shirouzu T."/>
            <person name="Yoshinaga Y."/>
            <person name="Martin F.M."/>
            <person name="Grigoriev I.V."/>
            <person name="Hibbett D.S."/>
        </authorList>
    </citation>
    <scope>NUCLEOTIDE SEQUENCE [LARGE SCALE GENOMIC DNA]</scope>
    <source>
        <strain evidence="18 19">CBS 109695</strain>
    </source>
</reference>
<evidence type="ECO:0000256" key="6">
    <source>
        <dbReference type="ARBA" id="ARBA00022525"/>
    </source>
</evidence>
<dbReference type="InterPro" id="IPR002355">
    <property type="entry name" value="Cu_oxidase_Cu_BS"/>
</dbReference>
<keyword evidence="10" id="KW-0186">Copper</keyword>
<dbReference type="AlphaFoldDB" id="A0A167XIL6"/>
<dbReference type="PROSITE" id="PS00079">
    <property type="entry name" value="MULTICOPPER_OXIDASE1"/>
    <property type="match status" value="2"/>
</dbReference>
<dbReference type="PANTHER" id="PTHR11709:SF511">
    <property type="entry name" value="LACCASE"/>
    <property type="match status" value="1"/>
</dbReference>
<evidence type="ECO:0000313" key="19">
    <source>
        <dbReference type="Proteomes" id="UP000076532"/>
    </source>
</evidence>
<keyword evidence="6" id="KW-0964">Secreted</keyword>
<protein>
    <recommendedName>
        <fullName evidence="5">laccase</fullName>
        <ecNumber evidence="5">1.10.3.2</ecNumber>
    </recommendedName>
</protein>
<sequence>MAHHSYFVLVLAALATQSSAANLPVGPVTPLVISNKYIQPDGFNRSAVLAGATFPGPLITGNKGDRFQIDVIDSLTDNTMLRSTSIHWHGFFQNGTNEMDGGAFVNQCPIIANHSFTYDFSSTTQAGTFWYHSHLAAQYCDGLRGALVVYDPLDPHKSLYDVDNAATVITLADWYHTVSPLAGTFPTADAALINGAGRYSGGPATTLASISVTKGLRYRFRLVSISCDPNYTFSIDSHNLTVIEMDSISIVAKNVDSIQIYAGQRYSFILTANQTIANYWIRADPNNGVTGFAGGLNSAALRYLGANLTADPTSLQTTSVLPLVESSLVPLANAGAPGLPEVGGADVLLNLDLAFNFTALQFSINGATFIPPTVPVLLQILSGAQAATDLLPSGSVFVLPSQKVIELSIPAGLAGGPHPFHLHGHAFDIVRSAGQTTYNYVNPPRRDVVALGVAGDNVTIRWVTDNPGPWFLHCHIDWHLQAGLAIVFAEDTPGIAAHDVNTTAWNNLCPLYDALTPDQL</sequence>
<feature type="domain" description="Plastocyanin-like" evidence="16">
    <location>
        <begin position="370"/>
        <end position="492"/>
    </location>
</feature>
<evidence type="ECO:0000256" key="7">
    <source>
        <dbReference type="ARBA" id="ARBA00022723"/>
    </source>
</evidence>